<evidence type="ECO:0000313" key="3">
    <source>
        <dbReference type="Proteomes" id="UP001202328"/>
    </source>
</evidence>
<gene>
    <name evidence="2" type="ORF">MKW98_013931</name>
</gene>
<evidence type="ECO:0000256" key="1">
    <source>
        <dbReference type="SAM" id="MobiDB-lite"/>
    </source>
</evidence>
<reference evidence="2" key="1">
    <citation type="submission" date="2022-04" db="EMBL/GenBank/DDBJ databases">
        <title>A functionally conserved STORR gene fusion in Papaver species that diverged 16.8 million years ago.</title>
        <authorList>
            <person name="Catania T."/>
        </authorList>
    </citation>
    <scope>NUCLEOTIDE SEQUENCE</scope>
    <source>
        <strain evidence="2">S-188037</strain>
    </source>
</reference>
<sequence>MEEQLHTSKINRKHTGEANVNRKYKGLHGKPGRTSLLACGDSKTSADQKLACSKYQDAVVELMIIYGISNDGLGFVFDRGKPARNSYGALKLNNNSMGLLCLRISKAMGFVFDRRKAEETSKILEEFIKHLTGAEISFDLG</sequence>
<name>A0AAD4XK34_9MAGN</name>
<evidence type="ECO:0000313" key="2">
    <source>
        <dbReference type="EMBL" id="KAI3925460.1"/>
    </source>
</evidence>
<organism evidence="2 3">
    <name type="scientific">Papaver atlanticum</name>
    <dbReference type="NCBI Taxonomy" id="357466"/>
    <lineage>
        <taxon>Eukaryota</taxon>
        <taxon>Viridiplantae</taxon>
        <taxon>Streptophyta</taxon>
        <taxon>Embryophyta</taxon>
        <taxon>Tracheophyta</taxon>
        <taxon>Spermatophyta</taxon>
        <taxon>Magnoliopsida</taxon>
        <taxon>Ranunculales</taxon>
        <taxon>Papaveraceae</taxon>
        <taxon>Papaveroideae</taxon>
        <taxon>Papaver</taxon>
    </lineage>
</organism>
<proteinExistence type="predicted"/>
<dbReference type="EMBL" id="JAJJMB010008101">
    <property type="protein sequence ID" value="KAI3925460.1"/>
    <property type="molecule type" value="Genomic_DNA"/>
</dbReference>
<accession>A0AAD4XK34</accession>
<feature type="region of interest" description="Disordered" evidence="1">
    <location>
        <begin position="1"/>
        <end position="29"/>
    </location>
</feature>
<protein>
    <submittedName>
        <fullName evidence="2">Uncharacterized protein</fullName>
    </submittedName>
</protein>
<keyword evidence="3" id="KW-1185">Reference proteome</keyword>
<comment type="caution">
    <text evidence="2">The sequence shown here is derived from an EMBL/GenBank/DDBJ whole genome shotgun (WGS) entry which is preliminary data.</text>
</comment>
<dbReference type="AlphaFoldDB" id="A0AAD4XK34"/>
<dbReference type="Proteomes" id="UP001202328">
    <property type="component" value="Unassembled WGS sequence"/>
</dbReference>